<evidence type="ECO:0000259" key="6">
    <source>
        <dbReference type="Pfam" id="PF02769"/>
    </source>
</evidence>
<dbReference type="Gene3D" id="3.90.650.10">
    <property type="entry name" value="PurM-like C-terminal domain"/>
    <property type="match status" value="1"/>
</dbReference>
<dbReference type="GO" id="GO:0006189">
    <property type="term" value="P:'de novo' IMP biosynthetic process"/>
    <property type="evidence" value="ECO:0007669"/>
    <property type="project" value="UniProtKB-UniPathway"/>
</dbReference>
<gene>
    <name evidence="7" type="ORF">S12H4_21828</name>
</gene>
<dbReference type="EC" id="6.3.3.1" evidence="2"/>
<evidence type="ECO:0000256" key="1">
    <source>
        <dbReference type="ARBA" id="ARBA00004686"/>
    </source>
</evidence>
<dbReference type="GO" id="GO:0004641">
    <property type="term" value="F:phosphoribosylformylglycinamidine cyclo-ligase activity"/>
    <property type="evidence" value="ECO:0007669"/>
    <property type="project" value="UniProtKB-EC"/>
</dbReference>
<organism evidence="7">
    <name type="scientific">marine sediment metagenome</name>
    <dbReference type="NCBI Taxonomy" id="412755"/>
    <lineage>
        <taxon>unclassified sequences</taxon>
        <taxon>metagenomes</taxon>
        <taxon>ecological metagenomes</taxon>
    </lineage>
</organism>
<dbReference type="UniPathway" id="UPA00074">
    <property type="reaction ID" value="UER00129"/>
</dbReference>
<proteinExistence type="predicted"/>
<keyword evidence="3" id="KW-0436">Ligase</keyword>
<keyword evidence="4" id="KW-0547">Nucleotide-binding</keyword>
<dbReference type="Pfam" id="PF02769">
    <property type="entry name" value="AIRS_C"/>
    <property type="match status" value="1"/>
</dbReference>
<comment type="caution">
    <text evidence="7">The sequence shown here is derived from an EMBL/GenBank/DDBJ whole genome shotgun (WGS) entry which is preliminary data.</text>
</comment>
<keyword evidence="5" id="KW-0067">ATP-binding</keyword>
<feature type="non-terminal residue" evidence="7">
    <location>
        <position position="1"/>
    </location>
</feature>
<dbReference type="InterPro" id="IPR010918">
    <property type="entry name" value="PurM-like_C_dom"/>
</dbReference>
<name>X1T314_9ZZZZ</name>
<dbReference type="GO" id="GO:0046084">
    <property type="term" value="P:adenine biosynthetic process"/>
    <property type="evidence" value="ECO:0007669"/>
    <property type="project" value="TreeGrafter"/>
</dbReference>
<dbReference type="GO" id="GO:0005829">
    <property type="term" value="C:cytosol"/>
    <property type="evidence" value="ECO:0007669"/>
    <property type="project" value="TreeGrafter"/>
</dbReference>
<evidence type="ECO:0000256" key="5">
    <source>
        <dbReference type="ARBA" id="ARBA00022840"/>
    </source>
</evidence>
<reference evidence="7" key="1">
    <citation type="journal article" date="2014" name="Front. Microbiol.">
        <title>High frequency of phylogenetically diverse reductive dehalogenase-homologous genes in deep subseafloor sedimentary metagenomes.</title>
        <authorList>
            <person name="Kawai M."/>
            <person name="Futagami T."/>
            <person name="Toyoda A."/>
            <person name="Takaki Y."/>
            <person name="Nishi S."/>
            <person name="Hori S."/>
            <person name="Arai W."/>
            <person name="Tsubouchi T."/>
            <person name="Morono Y."/>
            <person name="Uchiyama I."/>
            <person name="Ito T."/>
            <person name="Fujiyama A."/>
            <person name="Inagaki F."/>
            <person name="Takami H."/>
        </authorList>
    </citation>
    <scope>NUCLEOTIDE SEQUENCE</scope>
    <source>
        <strain evidence="7">Expedition CK06-06</strain>
    </source>
</reference>
<feature type="domain" description="PurM-like C-terminal" evidence="6">
    <location>
        <begin position="8"/>
        <end position="110"/>
    </location>
</feature>
<dbReference type="GO" id="GO:0004637">
    <property type="term" value="F:phosphoribosylamine-glycine ligase activity"/>
    <property type="evidence" value="ECO:0007669"/>
    <property type="project" value="TreeGrafter"/>
</dbReference>
<evidence type="ECO:0000256" key="2">
    <source>
        <dbReference type="ARBA" id="ARBA00013047"/>
    </source>
</evidence>
<dbReference type="InterPro" id="IPR036676">
    <property type="entry name" value="PurM-like_C_sf"/>
</dbReference>
<dbReference type="EMBL" id="BARW01011285">
    <property type="protein sequence ID" value="GAI85796.1"/>
    <property type="molecule type" value="Genomic_DNA"/>
</dbReference>
<dbReference type="SUPFAM" id="SSF56042">
    <property type="entry name" value="PurM C-terminal domain-like"/>
    <property type="match status" value="1"/>
</dbReference>
<comment type="pathway">
    <text evidence="1">Purine metabolism; IMP biosynthesis via de novo pathway; 5-amino-1-(5-phospho-D-ribosyl)imidazole from N(2)-formyl-N(1)-(5-phospho-D-ribosyl)glycinamide: step 2/2.</text>
</comment>
<protein>
    <recommendedName>
        <fullName evidence="2">phosphoribosylformylglycinamidine cyclo-ligase</fullName>
        <ecNumber evidence="2">6.3.3.1</ecNumber>
    </recommendedName>
</protein>
<dbReference type="AlphaFoldDB" id="X1T314"/>
<dbReference type="PANTHER" id="PTHR10520:SF12">
    <property type="entry name" value="TRIFUNCTIONAL PURINE BIOSYNTHETIC PROTEIN ADENOSINE-3"/>
    <property type="match status" value="1"/>
</dbReference>
<dbReference type="InterPro" id="IPR004733">
    <property type="entry name" value="PurM_cligase"/>
</dbReference>
<evidence type="ECO:0000256" key="3">
    <source>
        <dbReference type="ARBA" id="ARBA00022598"/>
    </source>
</evidence>
<evidence type="ECO:0000256" key="4">
    <source>
        <dbReference type="ARBA" id="ARBA00022741"/>
    </source>
</evidence>
<accession>X1T314</accession>
<sequence>PEITEILNSGVKVKALIHITGDGLLNLNRIERKDLGFIIDFLPEPHPIFSLIQRLGRVDDEEMFKVFNMGIGFCIIFAEKEIEKCKDIFKKYGVESYKLGHIVKDEEGKVR</sequence>
<dbReference type="GO" id="GO:0005524">
    <property type="term" value="F:ATP binding"/>
    <property type="evidence" value="ECO:0007669"/>
    <property type="project" value="UniProtKB-KW"/>
</dbReference>
<evidence type="ECO:0000313" key="7">
    <source>
        <dbReference type="EMBL" id="GAI85796.1"/>
    </source>
</evidence>
<dbReference type="PANTHER" id="PTHR10520">
    <property type="entry name" value="TRIFUNCTIONAL PURINE BIOSYNTHETIC PROTEIN ADENOSINE-3-RELATED"/>
    <property type="match status" value="1"/>
</dbReference>